<dbReference type="EMBL" id="CP079105">
    <property type="protein sequence ID" value="QXQ15055.1"/>
    <property type="molecule type" value="Genomic_DNA"/>
</dbReference>
<dbReference type="Proteomes" id="UP000887023">
    <property type="component" value="Chromosome"/>
</dbReference>
<dbReference type="RefSeq" id="WP_066468836.1">
    <property type="nucleotide sequence ID" value="NZ_CBCRUZ010000028.1"/>
</dbReference>
<evidence type="ECO:0000256" key="1">
    <source>
        <dbReference type="SAM" id="MobiDB-lite"/>
    </source>
</evidence>
<reference evidence="2" key="1">
    <citation type="submission" date="2021-07" db="EMBL/GenBank/DDBJ databases">
        <title>Candidatus Kaistella beijingensis sp. nov. isolated from a municipal wastewater treatment plant is involved in sludge foaming.</title>
        <authorList>
            <person name="Song Y."/>
            <person name="Liu S.-J."/>
        </authorList>
    </citation>
    <scope>NUCLEOTIDE SEQUENCE</scope>
    <source>
        <strain evidence="2">DSM 43998</strain>
    </source>
</reference>
<evidence type="ECO:0000313" key="3">
    <source>
        <dbReference type="Proteomes" id="UP000887023"/>
    </source>
</evidence>
<keyword evidence="3" id="KW-1185">Reference proteome</keyword>
<name>A0ABX8SB11_9ACTN</name>
<protein>
    <submittedName>
        <fullName evidence="2">Uncharacterized protein</fullName>
    </submittedName>
</protein>
<feature type="region of interest" description="Disordered" evidence="1">
    <location>
        <begin position="1"/>
        <end position="29"/>
    </location>
</feature>
<accession>A0ABX8SB11</accession>
<sequence>MADPLFPTRQFPYRRPDPGAGPDRIDDSPLPAGVLHRQLVGRDPTPIPLDPDELVALQDPFAELLRHGRFPLTMRDLTAELDSAPPIGGALPAVAYYMVGDGGQLPWTPATATVNRQLRVVITRSRRPGSDPDLLVSTSIRLASPTAFLQVIGWDEPAGVFRFYERRRGTWILAGDSFDALRPPGRGEGPFDSHVNGGLNMKELKLPWSHWHSQSAAIQRTVLGPDDPFLDDPIWELRSGGERFETEVARAGVQRWTAARMRRMIGPDRRLADLPAALRQVLTTTTVNLVSTAVESSRVRLLPALDLPLSFFLDADALLGPLGVPLDPVPTPHVSGAAYADAVVELELRLDDGAGFRQPGETFFAFLVPERAMEDQSVLNALLRQGVLSRRLALGLLLVDFPNPVYSARRAALLRYFPPSAAAGDGGGELDRLVPAAIAAAGGAVDGPEAEFTEWWERSAAADFELQASRVLADYLAACQRRLDAPGGAADLIRLAQGRRRRFRRSRLAEFALTLPYSPGDDVFESLRRHPDGTVS</sequence>
<proteinExistence type="predicted"/>
<gene>
    <name evidence="2" type="ORF">KV203_06795</name>
</gene>
<evidence type="ECO:0000313" key="2">
    <source>
        <dbReference type="EMBL" id="QXQ15055.1"/>
    </source>
</evidence>
<organism evidence="2 3">
    <name type="scientific">Skermania pinensis</name>
    <dbReference type="NCBI Taxonomy" id="39122"/>
    <lineage>
        <taxon>Bacteria</taxon>
        <taxon>Bacillati</taxon>
        <taxon>Actinomycetota</taxon>
        <taxon>Actinomycetes</taxon>
        <taxon>Mycobacteriales</taxon>
        <taxon>Gordoniaceae</taxon>
        <taxon>Skermania</taxon>
    </lineage>
</organism>